<feature type="transmembrane region" description="Helical" evidence="5">
    <location>
        <begin position="66"/>
        <end position="89"/>
    </location>
</feature>
<dbReference type="AlphaFoldDB" id="A0A7J7C4G0"/>
<dbReference type="OrthoDB" id="779224at2759"/>
<dbReference type="FunCoup" id="A0A7J7C4G0">
    <property type="interactions" value="3"/>
</dbReference>
<protein>
    <submittedName>
        <fullName evidence="7">Protein YLS9-like</fullName>
    </submittedName>
</protein>
<dbReference type="GO" id="GO:0098542">
    <property type="term" value="P:defense response to other organism"/>
    <property type="evidence" value="ECO:0007669"/>
    <property type="project" value="InterPro"/>
</dbReference>
<keyword evidence="4 5" id="KW-0472">Membrane</keyword>
<keyword evidence="8" id="KW-1185">Reference proteome</keyword>
<feature type="domain" description="Late embryogenesis abundant protein LEA-2 subgroup" evidence="6">
    <location>
        <begin position="121"/>
        <end position="219"/>
    </location>
</feature>
<evidence type="ECO:0000256" key="5">
    <source>
        <dbReference type="SAM" id="Phobius"/>
    </source>
</evidence>
<dbReference type="InterPro" id="IPR044839">
    <property type="entry name" value="NDR1-like"/>
</dbReference>
<dbReference type="Proteomes" id="UP000593562">
    <property type="component" value="Unassembled WGS sequence"/>
</dbReference>
<evidence type="ECO:0000256" key="2">
    <source>
        <dbReference type="ARBA" id="ARBA00022692"/>
    </source>
</evidence>
<dbReference type="PANTHER" id="PTHR31415:SF3">
    <property type="entry name" value="LATE EMBRYOGENESIS ABUNDANT (LEA) HYDROXYPROLINE-RICH GLYCOPROTEIN FAMILY"/>
    <property type="match status" value="1"/>
</dbReference>
<dbReference type="Gene3D" id="2.60.40.1820">
    <property type="match status" value="1"/>
</dbReference>
<comment type="subcellular location">
    <subcellularLocation>
        <location evidence="1">Membrane</location>
        <topology evidence="1">Single-pass membrane protein</topology>
    </subcellularLocation>
</comment>
<dbReference type="InterPro" id="IPR004864">
    <property type="entry name" value="LEA_2"/>
</dbReference>
<evidence type="ECO:0000256" key="4">
    <source>
        <dbReference type="ARBA" id="ARBA00023136"/>
    </source>
</evidence>
<evidence type="ECO:0000256" key="3">
    <source>
        <dbReference type="ARBA" id="ARBA00022989"/>
    </source>
</evidence>
<comment type="caution">
    <text evidence="7">The sequence shown here is derived from an EMBL/GenBank/DDBJ whole genome shotgun (WGS) entry which is preliminary data.</text>
</comment>
<organism evidence="7 8">
    <name type="scientific">Tripterygium wilfordii</name>
    <name type="common">Thunder God vine</name>
    <dbReference type="NCBI Taxonomy" id="458696"/>
    <lineage>
        <taxon>Eukaryota</taxon>
        <taxon>Viridiplantae</taxon>
        <taxon>Streptophyta</taxon>
        <taxon>Embryophyta</taxon>
        <taxon>Tracheophyta</taxon>
        <taxon>Spermatophyta</taxon>
        <taxon>Magnoliopsida</taxon>
        <taxon>eudicotyledons</taxon>
        <taxon>Gunneridae</taxon>
        <taxon>Pentapetalae</taxon>
        <taxon>rosids</taxon>
        <taxon>fabids</taxon>
        <taxon>Celastrales</taxon>
        <taxon>Celastraceae</taxon>
        <taxon>Tripterygium</taxon>
    </lineage>
</organism>
<evidence type="ECO:0000256" key="1">
    <source>
        <dbReference type="ARBA" id="ARBA00004167"/>
    </source>
</evidence>
<gene>
    <name evidence="7" type="ORF">HS088_TW21G01168</name>
</gene>
<dbReference type="EMBL" id="JAAARO010000021">
    <property type="protein sequence ID" value="KAF5729011.1"/>
    <property type="molecule type" value="Genomic_DNA"/>
</dbReference>
<sequence>MNQRIDQFITKCAAIPLHFLAKKMQNPDRLPVYHSQEKPRPVQRRHTAHYYAHRVRESLTTRVSKVICSIFLSLVLIVGIVIFILWLSLRPHRPRFHIHEFSVPGLGQSTGFKNATITFNVTIRNPNKDMGIYYDSMKGSVYYKDRMIGSTPLLHPFYQKPKNTVIVYKEMSGGNLTVNSHRGNDRGQGSVVFRLDITSTIRFKVSTWHSKRHRLHANCDLEVGPDGNILPTSKDKRCPVYFT</sequence>
<dbReference type="InParanoid" id="A0A7J7C4G0"/>
<evidence type="ECO:0000313" key="8">
    <source>
        <dbReference type="Proteomes" id="UP000593562"/>
    </source>
</evidence>
<dbReference type="Pfam" id="PF03168">
    <property type="entry name" value="LEA_2"/>
    <property type="match status" value="1"/>
</dbReference>
<proteinExistence type="predicted"/>
<accession>A0A7J7C4G0</accession>
<dbReference type="GO" id="GO:0005886">
    <property type="term" value="C:plasma membrane"/>
    <property type="evidence" value="ECO:0007669"/>
    <property type="project" value="TreeGrafter"/>
</dbReference>
<dbReference type="GO" id="GO:0009506">
    <property type="term" value="C:plasmodesma"/>
    <property type="evidence" value="ECO:0007669"/>
    <property type="project" value="TreeGrafter"/>
</dbReference>
<evidence type="ECO:0000259" key="6">
    <source>
        <dbReference type="Pfam" id="PF03168"/>
    </source>
</evidence>
<reference evidence="7 8" key="1">
    <citation type="journal article" date="2020" name="Nat. Commun.">
        <title>Genome of Tripterygium wilfordii and identification of cytochrome P450 involved in triptolide biosynthesis.</title>
        <authorList>
            <person name="Tu L."/>
            <person name="Su P."/>
            <person name="Zhang Z."/>
            <person name="Gao L."/>
            <person name="Wang J."/>
            <person name="Hu T."/>
            <person name="Zhou J."/>
            <person name="Zhang Y."/>
            <person name="Zhao Y."/>
            <person name="Liu Y."/>
            <person name="Song Y."/>
            <person name="Tong Y."/>
            <person name="Lu Y."/>
            <person name="Yang J."/>
            <person name="Xu C."/>
            <person name="Jia M."/>
            <person name="Peters R.J."/>
            <person name="Huang L."/>
            <person name="Gao W."/>
        </authorList>
    </citation>
    <scope>NUCLEOTIDE SEQUENCE [LARGE SCALE GENOMIC DNA]</scope>
    <source>
        <strain evidence="8">cv. XIE 37</strain>
        <tissue evidence="7">Leaf</tissue>
    </source>
</reference>
<keyword evidence="3 5" id="KW-1133">Transmembrane helix</keyword>
<dbReference type="SUPFAM" id="SSF117070">
    <property type="entry name" value="LEA14-like"/>
    <property type="match status" value="1"/>
</dbReference>
<evidence type="ECO:0000313" key="7">
    <source>
        <dbReference type="EMBL" id="KAF5729011.1"/>
    </source>
</evidence>
<keyword evidence="2 5" id="KW-0812">Transmembrane</keyword>
<dbReference type="PANTHER" id="PTHR31415">
    <property type="entry name" value="OS05G0367900 PROTEIN"/>
    <property type="match status" value="1"/>
</dbReference>
<name>A0A7J7C4G0_TRIWF</name>